<dbReference type="AlphaFoldDB" id="A0A0E9PT48"/>
<dbReference type="EMBL" id="GBXM01101125">
    <property type="protein sequence ID" value="JAH07452.1"/>
    <property type="molecule type" value="Transcribed_RNA"/>
</dbReference>
<proteinExistence type="predicted"/>
<accession>A0A0E9PT48</accession>
<reference evidence="1" key="1">
    <citation type="submission" date="2014-11" db="EMBL/GenBank/DDBJ databases">
        <authorList>
            <person name="Amaro Gonzalez C."/>
        </authorList>
    </citation>
    <scope>NUCLEOTIDE SEQUENCE</scope>
</reference>
<name>A0A0E9PT48_ANGAN</name>
<evidence type="ECO:0000313" key="1">
    <source>
        <dbReference type="EMBL" id="JAH07452.1"/>
    </source>
</evidence>
<reference evidence="1" key="2">
    <citation type="journal article" date="2015" name="Fish Shellfish Immunol.">
        <title>Early steps in the European eel (Anguilla anguilla)-Vibrio vulnificus interaction in the gills: Role of the RtxA13 toxin.</title>
        <authorList>
            <person name="Callol A."/>
            <person name="Pajuelo D."/>
            <person name="Ebbesson L."/>
            <person name="Teles M."/>
            <person name="MacKenzie S."/>
            <person name="Amaro C."/>
        </authorList>
    </citation>
    <scope>NUCLEOTIDE SEQUENCE</scope>
</reference>
<organism evidence="1">
    <name type="scientific">Anguilla anguilla</name>
    <name type="common">European freshwater eel</name>
    <name type="synonym">Muraena anguilla</name>
    <dbReference type="NCBI Taxonomy" id="7936"/>
    <lineage>
        <taxon>Eukaryota</taxon>
        <taxon>Metazoa</taxon>
        <taxon>Chordata</taxon>
        <taxon>Craniata</taxon>
        <taxon>Vertebrata</taxon>
        <taxon>Euteleostomi</taxon>
        <taxon>Actinopterygii</taxon>
        <taxon>Neopterygii</taxon>
        <taxon>Teleostei</taxon>
        <taxon>Anguilliformes</taxon>
        <taxon>Anguillidae</taxon>
        <taxon>Anguilla</taxon>
    </lineage>
</organism>
<protein>
    <submittedName>
        <fullName evidence="1">Uncharacterized protein</fullName>
    </submittedName>
</protein>
<sequence>MPCVFVAALRSAWAVLNQKPVSHFTALSVENRVLWVDAVRA</sequence>